<dbReference type="Pfam" id="PF13377">
    <property type="entry name" value="Peripla_BP_3"/>
    <property type="match status" value="1"/>
</dbReference>
<feature type="domain" description="HTH lacI-type" evidence="4">
    <location>
        <begin position="8"/>
        <end position="63"/>
    </location>
</feature>
<dbReference type="EMBL" id="JAENIL010000005">
    <property type="protein sequence ID" value="MBK1876013.1"/>
    <property type="molecule type" value="Genomic_DNA"/>
</dbReference>
<keyword evidence="3" id="KW-0804">Transcription</keyword>
<evidence type="ECO:0000313" key="6">
    <source>
        <dbReference type="Proteomes" id="UP000617628"/>
    </source>
</evidence>
<dbReference type="RefSeq" id="WP_200354229.1">
    <property type="nucleotide sequence ID" value="NZ_JAENIL010000005.1"/>
</dbReference>
<dbReference type="CDD" id="cd01392">
    <property type="entry name" value="HTH_LacI"/>
    <property type="match status" value="1"/>
</dbReference>
<accession>A0A934RT84</accession>
<dbReference type="SUPFAM" id="SSF53822">
    <property type="entry name" value="Periplasmic binding protein-like I"/>
    <property type="match status" value="1"/>
</dbReference>
<keyword evidence="6" id="KW-1185">Reference proteome</keyword>
<evidence type="ECO:0000256" key="1">
    <source>
        <dbReference type="ARBA" id="ARBA00023015"/>
    </source>
</evidence>
<dbReference type="SUPFAM" id="SSF47413">
    <property type="entry name" value="lambda repressor-like DNA-binding domains"/>
    <property type="match status" value="1"/>
</dbReference>
<dbReference type="PANTHER" id="PTHR30146">
    <property type="entry name" value="LACI-RELATED TRANSCRIPTIONAL REPRESSOR"/>
    <property type="match status" value="1"/>
</dbReference>
<dbReference type="Pfam" id="PF00356">
    <property type="entry name" value="LacI"/>
    <property type="match status" value="1"/>
</dbReference>
<sequence length="348" mass="39360">MKKKVQRPTVRTIAEVCGVSRTTVSWALNGKPGVSDEMREKILKTAAECDYKVDPKVAQVMAGIAKDDTRRAMTQIAIVSAKEVKAAPPWKGNDLLNRFYRGFERRIEELGVGLNSFWLAEEGMSNKRLSDILKARGVEGVVLLFEYGSEQPDFDFDISEFSVASICKFIKTLKIDAADVDIHNCMCIAMEKAKEFGYKRPGLAVKRATSARGNHTWESAFLYEQRMFMKKNRIPVFVGEEEEMLGLLDWYERYQPDVIIGHEPPSLSHLRKNGIRVPEDVGYIALEEHDPAWNISCVNVHPRMIASAAVDLVLERMRDGVKGEPEIPKTVLIDGHWVDGYTLRKQGR</sequence>
<protein>
    <submittedName>
        <fullName evidence="5">LacI family DNA-binding transcriptional regulator</fullName>
    </submittedName>
</protein>
<evidence type="ECO:0000256" key="3">
    <source>
        <dbReference type="ARBA" id="ARBA00023163"/>
    </source>
</evidence>
<dbReference type="GO" id="GO:0000976">
    <property type="term" value="F:transcription cis-regulatory region binding"/>
    <property type="evidence" value="ECO:0007669"/>
    <property type="project" value="TreeGrafter"/>
</dbReference>
<evidence type="ECO:0000259" key="4">
    <source>
        <dbReference type="PROSITE" id="PS50932"/>
    </source>
</evidence>
<dbReference type="Proteomes" id="UP000617628">
    <property type="component" value="Unassembled WGS sequence"/>
</dbReference>
<reference evidence="5" key="1">
    <citation type="submission" date="2021-01" db="EMBL/GenBank/DDBJ databases">
        <title>Modified the classification status of verrucomicrobia.</title>
        <authorList>
            <person name="Feng X."/>
        </authorList>
    </citation>
    <scope>NUCLEOTIDE SEQUENCE</scope>
    <source>
        <strain evidence="5">KCTC 13126</strain>
    </source>
</reference>
<dbReference type="InterPro" id="IPR010982">
    <property type="entry name" value="Lambda_DNA-bd_dom_sf"/>
</dbReference>
<keyword evidence="1" id="KW-0805">Transcription regulation</keyword>
<dbReference type="SMART" id="SM00354">
    <property type="entry name" value="HTH_LACI"/>
    <property type="match status" value="1"/>
</dbReference>
<evidence type="ECO:0000313" key="5">
    <source>
        <dbReference type="EMBL" id="MBK1876013.1"/>
    </source>
</evidence>
<name>A0A934RT84_9BACT</name>
<dbReference type="GO" id="GO:0003700">
    <property type="term" value="F:DNA-binding transcription factor activity"/>
    <property type="evidence" value="ECO:0007669"/>
    <property type="project" value="TreeGrafter"/>
</dbReference>
<organism evidence="5 6">
    <name type="scientific">Pelagicoccus mobilis</name>
    <dbReference type="NCBI Taxonomy" id="415221"/>
    <lineage>
        <taxon>Bacteria</taxon>
        <taxon>Pseudomonadati</taxon>
        <taxon>Verrucomicrobiota</taxon>
        <taxon>Opitutia</taxon>
        <taxon>Puniceicoccales</taxon>
        <taxon>Pelagicoccaceae</taxon>
        <taxon>Pelagicoccus</taxon>
    </lineage>
</organism>
<dbReference type="InterPro" id="IPR028082">
    <property type="entry name" value="Peripla_BP_I"/>
</dbReference>
<keyword evidence="2 5" id="KW-0238">DNA-binding</keyword>
<dbReference type="Gene3D" id="1.10.260.40">
    <property type="entry name" value="lambda repressor-like DNA-binding domains"/>
    <property type="match status" value="1"/>
</dbReference>
<dbReference type="Gene3D" id="3.40.50.2300">
    <property type="match status" value="2"/>
</dbReference>
<dbReference type="InterPro" id="IPR000843">
    <property type="entry name" value="HTH_LacI"/>
</dbReference>
<proteinExistence type="predicted"/>
<dbReference type="PANTHER" id="PTHR30146:SF109">
    <property type="entry name" value="HTH-TYPE TRANSCRIPTIONAL REGULATOR GALS"/>
    <property type="match status" value="1"/>
</dbReference>
<gene>
    <name evidence="5" type="ORF">JIN87_03980</name>
</gene>
<dbReference type="AlphaFoldDB" id="A0A934RT84"/>
<dbReference type="PROSITE" id="PS50932">
    <property type="entry name" value="HTH_LACI_2"/>
    <property type="match status" value="1"/>
</dbReference>
<evidence type="ECO:0000256" key="2">
    <source>
        <dbReference type="ARBA" id="ARBA00023125"/>
    </source>
</evidence>
<comment type="caution">
    <text evidence="5">The sequence shown here is derived from an EMBL/GenBank/DDBJ whole genome shotgun (WGS) entry which is preliminary data.</text>
</comment>
<dbReference type="InterPro" id="IPR046335">
    <property type="entry name" value="LacI/GalR-like_sensor"/>
</dbReference>